<dbReference type="PANTHER" id="PTHR10075:SF100">
    <property type="entry name" value="FASCICLIN-2"/>
    <property type="match status" value="1"/>
</dbReference>
<evidence type="ECO:0000256" key="2">
    <source>
        <dbReference type="ARBA" id="ARBA00023157"/>
    </source>
</evidence>
<dbReference type="SMART" id="SM00409">
    <property type="entry name" value="IG"/>
    <property type="match status" value="1"/>
</dbReference>
<dbReference type="SUPFAM" id="SSF48726">
    <property type="entry name" value="Immunoglobulin"/>
    <property type="match status" value="1"/>
</dbReference>
<keyword evidence="1" id="KW-0677">Repeat</keyword>
<dbReference type="SMART" id="SM00408">
    <property type="entry name" value="IGc2"/>
    <property type="match status" value="1"/>
</dbReference>
<dbReference type="GO" id="GO:0030424">
    <property type="term" value="C:axon"/>
    <property type="evidence" value="ECO:0007669"/>
    <property type="project" value="TreeGrafter"/>
</dbReference>
<evidence type="ECO:0000313" key="5">
    <source>
        <dbReference type="EMBL" id="CAH1399530.1"/>
    </source>
</evidence>
<dbReference type="AlphaFoldDB" id="A0A9P0HCN9"/>
<keyword evidence="6" id="KW-1185">Reference proteome</keyword>
<dbReference type="GO" id="GO:0007156">
    <property type="term" value="P:homophilic cell adhesion via plasma membrane adhesion molecules"/>
    <property type="evidence" value="ECO:0007669"/>
    <property type="project" value="TreeGrafter"/>
</dbReference>
<dbReference type="Pfam" id="PF07679">
    <property type="entry name" value="I-set"/>
    <property type="match status" value="1"/>
</dbReference>
<evidence type="ECO:0000256" key="3">
    <source>
        <dbReference type="ARBA" id="ARBA00023319"/>
    </source>
</evidence>
<dbReference type="InterPro" id="IPR013783">
    <property type="entry name" value="Ig-like_fold"/>
</dbReference>
<dbReference type="InterPro" id="IPR036179">
    <property type="entry name" value="Ig-like_dom_sf"/>
</dbReference>
<sequence length="148" mass="16669">MNTRPSLDLIPKDRTSRVMLRDEFRSVPASTRVAAGETALLECGPPKGIPDPSLLWRKDGVLLDLEESDRVRVVDGGNLMIREVKQSDEGRYQCVAQNIVGMKETAPAMLTILPWIVLIARRVRHVLYSHLPPGHYLNLNCLLWPSMD</sequence>
<dbReference type="GO" id="GO:0070593">
    <property type="term" value="P:dendrite self-avoidance"/>
    <property type="evidence" value="ECO:0007669"/>
    <property type="project" value="TreeGrafter"/>
</dbReference>
<dbReference type="InterPro" id="IPR003598">
    <property type="entry name" value="Ig_sub2"/>
</dbReference>
<evidence type="ECO:0000256" key="1">
    <source>
        <dbReference type="ARBA" id="ARBA00022737"/>
    </source>
</evidence>
<dbReference type="EMBL" id="OV725080">
    <property type="protein sequence ID" value="CAH1399530.1"/>
    <property type="molecule type" value="Genomic_DNA"/>
</dbReference>
<dbReference type="InterPro" id="IPR013098">
    <property type="entry name" value="Ig_I-set"/>
</dbReference>
<dbReference type="FunFam" id="2.60.40.10:FF:000189">
    <property type="entry name" value="Neogenin isoform 3"/>
    <property type="match status" value="1"/>
</dbReference>
<dbReference type="OrthoDB" id="6615371at2759"/>
<dbReference type="InterPro" id="IPR003599">
    <property type="entry name" value="Ig_sub"/>
</dbReference>
<name>A0A9P0HCN9_NEZVI</name>
<gene>
    <name evidence="5" type="ORF">NEZAVI_LOCUS8962</name>
</gene>
<keyword evidence="3" id="KW-0393">Immunoglobulin domain</keyword>
<organism evidence="5 6">
    <name type="scientific">Nezara viridula</name>
    <name type="common">Southern green stink bug</name>
    <name type="synonym">Cimex viridulus</name>
    <dbReference type="NCBI Taxonomy" id="85310"/>
    <lineage>
        <taxon>Eukaryota</taxon>
        <taxon>Metazoa</taxon>
        <taxon>Ecdysozoa</taxon>
        <taxon>Arthropoda</taxon>
        <taxon>Hexapoda</taxon>
        <taxon>Insecta</taxon>
        <taxon>Pterygota</taxon>
        <taxon>Neoptera</taxon>
        <taxon>Paraneoptera</taxon>
        <taxon>Hemiptera</taxon>
        <taxon>Heteroptera</taxon>
        <taxon>Panheteroptera</taxon>
        <taxon>Pentatomomorpha</taxon>
        <taxon>Pentatomoidea</taxon>
        <taxon>Pentatomidae</taxon>
        <taxon>Pentatominae</taxon>
        <taxon>Nezara</taxon>
    </lineage>
</organism>
<dbReference type="GO" id="GO:0007411">
    <property type="term" value="P:axon guidance"/>
    <property type="evidence" value="ECO:0007669"/>
    <property type="project" value="TreeGrafter"/>
</dbReference>
<proteinExistence type="predicted"/>
<dbReference type="GO" id="GO:0098632">
    <property type="term" value="F:cell-cell adhesion mediator activity"/>
    <property type="evidence" value="ECO:0007669"/>
    <property type="project" value="TreeGrafter"/>
</dbReference>
<keyword evidence="2" id="KW-1015">Disulfide bond</keyword>
<dbReference type="Proteomes" id="UP001152798">
    <property type="component" value="Chromosome 4"/>
</dbReference>
<feature type="domain" description="Ig-like" evidence="4">
    <location>
        <begin position="5"/>
        <end position="111"/>
    </location>
</feature>
<accession>A0A9P0HCN9</accession>
<evidence type="ECO:0000259" key="4">
    <source>
        <dbReference type="PROSITE" id="PS50835"/>
    </source>
</evidence>
<evidence type="ECO:0000313" key="6">
    <source>
        <dbReference type="Proteomes" id="UP001152798"/>
    </source>
</evidence>
<dbReference type="PROSITE" id="PS50835">
    <property type="entry name" value="IG_LIKE"/>
    <property type="match status" value="1"/>
</dbReference>
<dbReference type="InterPro" id="IPR007110">
    <property type="entry name" value="Ig-like_dom"/>
</dbReference>
<dbReference type="Gene3D" id="2.60.40.10">
    <property type="entry name" value="Immunoglobulins"/>
    <property type="match status" value="1"/>
</dbReference>
<dbReference type="PANTHER" id="PTHR10075">
    <property type="entry name" value="BASIGIN RELATED"/>
    <property type="match status" value="1"/>
</dbReference>
<protein>
    <recommendedName>
        <fullName evidence="4">Ig-like domain-containing protein</fullName>
    </recommendedName>
</protein>
<reference evidence="5" key="1">
    <citation type="submission" date="2022-01" db="EMBL/GenBank/DDBJ databases">
        <authorList>
            <person name="King R."/>
        </authorList>
    </citation>
    <scope>NUCLEOTIDE SEQUENCE</scope>
</reference>
<dbReference type="GO" id="GO:0005886">
    <property type="term" value="C:plasma membrane"/>
    <property type="evidence" value="ECO:0007669"/>
    <property type="project" value="TreeGrafter"/>
</dbReference>